<evidence type="ECO:0000313" key="21">
    <source>
        <dbReference type="EMBL" id="KAJ4846682.1"/>
    </source>
</evidence>
<keyword evidence="7" id="KW-0926">Vacuole</keyword>
<evidence type="ECO:0000256" key="1">
    <source>
        <dbReference type="ARBA" id="ARBA00001947"/>
    </source>
</evidence>
<dbReference type="FunFam" id="3.40.630.10:FF:000008">
    <property type="entry name" value="Endoplasmic reticulum metallopeptidase 1"/>
    <property type="match status" value="1"/>
</dbReference>
<comment type="subcellular location">
    <subcellularLocation>
        <location evidence="4">Endoplasmic reticulum membrane</location>
        <topology evidence="4">Multi-pass membrane protein</topology>
    </subcellularLocation>
    <subcellularLocation>
        <location evidence="3">Vacuole membrane</location>
        <topology evidence="3">Multi-pass membrane protein</topology>
    </subcellularLocation>
</comment>
<keyword evidence="13" id="KW-0862">Zinc</keyword>
<evidence type="ECO:0000256" key="19">
    <source>
        <dbReference type="SAM" id="MobiDB-lite"/>
    </source>
</evidence>
<dbReference type="GO" id="GO:0046872">
    <property type="term" value="F:metal ion binding"/>
    <property type="evidence" value="ECO:0007669"/>
    <property type="project" value="UniProtKB-KW"/>
</dbReference>
<evidence type="ECO:0000313" key="22">
    <source>
        <dbReference type="Proteomes" id="UP001141552"/>
    </source>
</evidence>
<reference evidence="21" key="1">
    <citation type="submission" date="2022-02" db="EMBL/GenBank/DDBJ databases">
        <authorList>
            <person name="Henning P.M."/>
            <person name="McCubbin A.G."/>
            <person name="Shore J.S."/>
        </authorList>
    </citation>
    <scope>NUCLEOTIDE SEQUENCE</scope>
    <source>
        <strain evidence="21">F60SS</strain>
        <tissue evidence="21">Leaves</tissue>
    </source>
</reference>
<proteinExistence type="inferred from homology"/>
<keyword evidence="11" id="KW-0378">Hydrolase</keyword>
<evidence type="ECO:0000256" key="14">
    <source>
        <dbReference type="ARBA" id="ARBA00022989"/>
    </source>
</evidence>
<evidence type="ECO:0000256" key="18">
    <source>
        <dbReference type="ARBA" id="ARBA00031512"/>
    </source>
</evidence>
<dbReference type="Proteomes" id="UP001141552">
    <property type="component" value="Unassembled WGS sequence"/>
</dbReference>
<evidence type="ECO:0000256" key="9">
    <source>
        <dbReference type="ARBA" id="ARBA00022692"/>
    </source>
</evidence>
<dbReference type="Pfam" id="PF04389">
    <property type="entry name" value="Peptidase_M28"/>
    <property type="match status" value="1"/>
</dbReference>
<evidence type="ECO:0000256" key="6">
    <source>
        <dbReference type="ARBA" id="ARBA00017435"/>
    </source>
</evidence>
<dbReference type="Gene3D" id="3.40.630.10">
    <property type="entry name" value="Zn peptidases"/>
    <property type="match status" value="1"/>
</dbReference>
<reference evidence="21" key="2">
    <citation type="journal article" date="2023" name="Plants (Basel)">
        <title>Annotation of the Turnera subulata (Passifloraceae) Draft Genome Reveals the S-Locus Evolved after the Divergence of Turneroideae from Passifloroideae in a Stepwise Manner.</title>
        <authorList>
            <person name="Henning P.M."/>
            <person name="Roalson E.H."/>
            <person name="Mir W."/>
            <person name="McCubbin A.G."/>
            <person name="Shore J.S."/>
        </authorList>
    </citation>
    <scope>NUCLEOTIDE SEQUENCE</scope>
    <source>
        <strain evidence="21">F60SS</strain>
    </source>
</reference>
<accession>A0A9Q0GDA2</accession>
<feature type="region of interest" description="Disordered" evidence="19">
    <location>
        <begin position="1"/>
        <end position="31"/>
    </location>
</feature>
<keyword evidence="15" id="KW-0482">Metalloprotease</keyword>
<evidence type="ECO:0000256" key="7">
    <source>
        <dbReference type="ARBA" id="ARBA00022554"/>
    </source>
</evidence>
<evidence type="ECO:0000256" key="16">
    <source>
        <dbReference type="ARBA" id="ARBA00023136"/>
    </source>
</evidence>
<evidence type="ECO:0000256" key="2">
    <source>
        <dbReference type="ARBA" id="ARBA00003273"/>
    </source>
</evidence>
<gene>
    <name evidence="21" type="ORF">Tsubulata_019729</name>
</gene>
<name>A0A9Q0GDA2_9ROSI</name>
<dbReference type="GO" id="GO:0008235">
    <property type="term" value="F:metalloexopeptidase activity"/>
    <property type="evidence" value="ECO:0007669"/>
    <property type="project" value="InterPro"/>
</dbReference>
<dbReference type="OrthoDB" id="76293at2759"/>
<feature type="domain" description="Peptidase M28" evidence="20">
    <location>
        <begin position="175"/>
        <end position="357"/>
    </location>
</feature>
<protein>
    <recommendedName>
        <fullName evidence="6">Vacuolar membrane protease</fullName>
    </recommendedName>
    <alternativeName>
        <fullName evidence="18">FXNA-related family protease 1</fullName>
    </alternativeName>
</protein>
<comment type="cofactor">
    <cofactor evidence="1">
        <name>Zn(2+)</name>
        <dbReference type="ChEBI" id="CHEBI:29105"/>
    </cofactor>
</comment>
<dbReference type="PANTHER" id="PTHR12147:SF58">
    <property type="entry name" value="VACUOLAR MEMBRANE PROTEASE"/>
    <property type="match status" value="1"/>
</dbReference>
<evidence type="ECO:0000256" key="5">
    <source>
        <dbReference type="ARBA" id="ARBA00010918"/>
    </source>
</evidence>
<dbReference type="SUPFAM" id="SSF53187">
    <property type="entry name" value="Zn-dependent exopeptidases"/>
    <property type="match status" value="1"/>
</dbReference>
<keyword evidence="12" id="KW-0256">Endoplasmic reticulum</keyword>
<comment type="caution">
    <text evidence="21">The sequence shown here is derived from an EMBL/GenBank/DDBJ whole genome shotgun (WGS) entry which is preliminary data.</text>
</comment>
<dbReference type="PANTHER" id="PTHR12147">
    <property type="entry name" value="METALLOPEPTIDASE M28 FAMILY MEMBER"/>
    <property type="match status" value="1"/>
</dbReference>
<keyword evidence="8" id="KW-0645">Protease</keyword>
<dbReference type="InterPro" id="IPR045175">
    <property type="entry name" value="M28_fam"/>
</dbReference>
<keyword evidence="17" id="KW-0325">Glycoprotein</keyword>
<evidence type="ECO:0000256" key="3">
    <source>
        <dbReference type="ARBA" id="ARBA00004128"/>
    </source>
</evidence>
<keyword evidence="14" id="KW-1133">Transmembrane helix</keyword>
<evidence type="ECO:0000256" key="11">
    <source>
        <dbReference type="ARBA" id="ARBA00022801"/>
    </source>
</evidence>
<keyword evidence="9" id="KW-0812">Transmembrane</keyword>
<keyword evidence="10" id="KW-0479">Metal-binding</keyword>
<evidence type="ECO:0000256" key="12">
    <source>
        <dbReference type="ARBA" id="ARBA00022824"/>
    </source>
</evidence>
<dbReference type="GO" id="GO:0005789">
    <property type="term" value="C:endoplasmic reticulum membrane"/>
    <property type="evidence" value="ECO:0007669"/>
    <property type="project" value="UniProtKB-SubCell"/>
</dbReference>
<keyword evidence="22" id="KW-1185">Reference proteome</keyword>
<evidence type="ECO:0000256" key="17">
    <source>
        <dbReference type="ARBA" id="ARBA00023180"/>
    </source>
</evidence>
<comment type="similarity">
    <text evidence="5">Belongs to the peptidase M28 family.</text>
</comment>
<dbReference type="InterPro" id="IPR007484">
    <property type="entry name" value="Peptidase_M28"/>
</dbReference>
<dbReference type="GO" id="GO:0005774">
    <property type="term" value="C:vacuolar membrane"/>
    <property type="evidence" value="ECO:0007669"/>
    <property type="project" value="UniProtKB-SubCell"/>
</dbReference>
<evidence type="ECO:0000256" key="10">
    <source>
        <dbReference type="ARBA" id="ARBA00022723"/>
    </source>
</evidence>
<dbReference type="EMBL" id="JAKUCV010001367">
    <property type="protein sequence ID" value="KAJ4846682.1"/>
    <property type="molecule type" value="Genomic_DNA"/>
</dbReference>
<organism evidence="21 22">
    <name type="scientific">Turnera subulata</name>
    <dbReference type="NCBI Taxonomy" id="218843"/>
    <lineage>
        <taxon>Eukaryota</taxon>
        <taxon>Viridiplantae</taxon>
        <taxon>Streptophyta</taxon>
        <taxon>Embryophyta</taxon>
        <taxon>Tracheophyta</taxon>
        <taxon>Spermatophyta</taxon>
        <taxon>Magnoliopsida</taxon>
        <taxon>eudicotyledons</taxon>
        <taxon>Gunneridae</taxon>
        <taxon>Pentapetalae</taxon>
        <taxon>rosids</taxon>
        <taxon>fabids</taxon>
        <taxon>Malpighiales</taxon>
        <taxon>Passifloraceae</taxon>
        <taxon>Turnera</taxon>
    </lineage>
</organism>
<evidence type="ECO:0000256" key="13">
    <source>
        <dbReference type="ARBA" id="ARBA00022833"/>
    </source>
</evidence>
<evidence type="ECO:0000256" key="4">
    <source>
        <dbReference type="ARBA" id="ARBA00004477"/>
    </source>
</evidence>
<keyword evidence="16" id="KW-0472">Membrane</keyword>
<dbReference type="GO" id="GO:0006508">
    <property type="term" value="P:proteolysis"/>
    <property type="evidence" value="ECO:0007669"/>
    <property type="project" value="UniProtKB-KW"/>
</dbReference>
<dbReference type="AlphaFoldDB" id="A0A9Q0GDA2"/>
<sequence>MRKLLAPTLNQSQSAWPEFEKGRSSSSRPPPCSWWAASPCRTDECKKRCEMSMMRHMLMVKFRDGRGEWRLVRPLAPKRLQLREFVHRRVSQLGPRPVGSQSLDRALQCVLSAAEEIKETADPEVGVEVDVFRAESGANRLGSGAFEGKTLVYSDLVHIILRITPKNKYGSEAAEDIANAILVSAHIDTGLETSSDVSVMLELARGVSQQASGFKNSVIFLFNSGEEEGLNGAHSFVTQIGSIIHPWSDTIRLAVDLEALGIGGKSGIFQAGPDSWGVEKFASAAKYPSGNVIAQDIFSSGVIKSATDFQVYNEVSSLSGLDLAYTDNTAVYHTKNDKVELLKPGSLQHLGENLLPFLLEAASSSDLPEGKTLGDGGKTGHESSIFFYILVINI</sequence>
<evidence type="ECO:0000256" key="15">
    <source>
        <dbReference type="ARBA" id="ARBA00023049"/>
    </source>
</evidence>
<comment type="function">
    <text evidence="2">May be involved in vacuolar sorting and osmoregulation.</text>
</comment>
<evidence type="ECO:0000256" key="8">
    <source>
        <dbReference type="ARBA" id="ARBA00022670"/>
    </source>
</evidence>
<evidence type="ECO:0000259" key="20">
    <source>
        <dbReference type="Pfam" id="PF04389"/>
    </source>
</evidence>